<proteinExistence type="predicted"/>
<dbReference type="EMBL" id="ARQD01000003">
    <property type="protein sequence ID" value="KIX85009.1"/>
    <property type="molecule type" value="Genomic_DNA"/>
</dbReference>
<protein>
    <recommendedName>
        <fullName evidence="4">DUF4134 domain-containing protein</fullName>
    </recommendedName>
</protein>
<comment type="caution">
    <text evidence="2">The sequence shown here is derived from an EMBL/GenBank/DDBJ whole genome shotgun (WGS) entry which is preliminary data.</text>
</comment>
<keyword evidence="1" id="KW-0732">Signal</keyword>
<evidence type="ECO:0000313" key="2">
    <source>
        <dbReference type="EMBL" id="KIX85009.1"/>
    </source>
</evidence>
<evidence type="ECO:0008006" key="4">
    <source>
        <dbReference type="Google" id="ProtNLM"/>
    </source>
</evidence>
<evidence type="ECO:0000313" key="3">
    <source>
        <dbReference type="Proteomes" id="UP000032214"/>
    </source>
</evidence>
<evidence type="ECO:0000256" key="1">
    <source>
        <dbReference type="SAM" id="SignalP"/>
    </source>
</evidence>
<dbReference type="AlphaFoldDB" id="A0A0D2GNN1"/>
<organism evidence="2 3">
    <name type="scientific">candidate division TM6 bacterium JCVI TM6SC1</name>
    <dbReference type="NCBI Taxonomy" id="1306947"/>
    <lineage>
        <taxon>Bacteria</taxon>
        <taxon>Candidatus Babelota</taxon>
        <taxon>Vermiphilus</taxon>
    </lineage>
</organism>
<dbReference type="Proteomes" id="UP000032214">
    <property type="component" value="Unassembled WGS sequence"/>
</dbReference>
<feature type="chain" id="PRO_5002242746" description="DUF4134 domain-containing protein" evidence="1">
    <location>
        <begin position="22"/>
        <end position="123"/>
    </location>
</feature>
<keyword evidence="3" id="KW-1185">Reference proteome</keyword>
<name>A0A0D2GNN1_9BACT</name>
<feature type="signal peptide" evidence="1">
    <location>
        <begin position="1"/>
        <end position="21"/>
    </location>
</feature>
<accession>A0A0D2GNN1</accession>
<sequence length="123" mass="13598">MYKKITLVLYSLLVANTFLHAKQIHSQTPAIFIQQDPVQYARPFNRSIAFPEKIVRTAAGTTCIILGTGALAFGGFCFFEAYQINNGTVRNPHDSWEASSLIGFFATTSGISMFSTGVNLLQW</sequence>
<reference evidence="2 3" key="1">
    <citation type="journal article" date="2013" name="Proc. Natl. Acad. Sci. U.S.A.">
        <title>Candidate phylum TM6 genome recovered from a hospital sink biofilm provides genomic insights into this uncultivated phylum.</title>
        <authorList>
            <person name="McLean J.S."/>
            <person name="Lombardo M.J."/>
            <person name="Badger J.H."/>
            <person name="Edlund A."/>
            <person name="Novotny M."/>
            <person name="Yee-Greenbaum J."/>
            <person name="Vyahhi N."/>
            <person name="Hall A.P."/>
            <person name="Yang Y."/>
            <person name="Dupont C.L."/>
            <person name="Ziegler M.G."/>
            <person name="Chitsaz H."/>
            <person name="Allen A.E."/>
            <person name="Yooseph S."/>
            <person name="Tesler G."/>
            <person name="Pevzner P.A."/>
            <person name="Friedman R.M."/>
            <person name="Nealson K.H."/>
            <person name="Venter J.C."/>
            <person name="Lasken R.S."/>
        </authorList>
    </citation>
    <scope>NUCLEOTIDE SEQUENCE [LARGE SCALE GENOMIC DNA]</scope>
    <source>
        <strain evidence="2 3">TM6SC1</strain>
    </source>
</reference>
<gene>
    <name evidence="2" type="ORF">J120_03590</name>
</gene>